<feature type="transmembrane region" description="Helical" evidence="6">
    <location>
        <begin position="738"/>
        <end position="759"/>
    </location>
</feature>
<feature type="transmembrane region" description="Helical" evidence="6">
    <location>
        <begin position="765"/>
        <end position="788"/>
    </location>
</feature>
<gene>
    <name evidence="8" type="ORF">SAMN05444170_3508</name>
</gene>
<keyword evidence="3 6" id="KW-0812">Transmembrane</keyword>
<evidence type="ECO:0000256" key="2">
    <source>
        <dbReference type="ARBA" id="ARBA00022475"/>
    </source>
</evidence>
<evidence type="ECO:0000256" key="4">
    <source>
        <dbReference type="ARBA" id="ARBA00022989"/>
    </source>
</evidence>
<dbReference type="OrthoDB" id="7518665at2"/>
<proteinExistence type="predicted"/>
<dbReference type="InterPro" id="IPR000731">
    <property type="entry name" value="SSD"/>
</dbReference>
<feature type="domain" description="SSD" evidence="7">
    <location>
        <begin position="298"/>
        <end position="424"/>
    </location>
</feature>
<dbReference type="InterPro" id="IPR017841">
    <property type="entry name" value="Hopanoid_biosynth_HpnN"/>
</dbReference>
<dbReference type="AlphaFoldDB" id="A0A1M7U4A0"/>
<evidence type="ECO:0000256" key="3">
    <source>
        <dbReference type="ARBA" id="ARBA00022692"/>
    </source>
</evidence>
<feature type="transmembrane region" description="Helical" evidence="6">
    <location>
        <begin position="708"/>
        <end position="731"/>
    </location>
</feature>
<evidence type="ECO:0000256" key="5">
    <source>
        <dbReference type="ARBA" id="ARBA00023136"/>
    </source>
</evidence>
<feature type="transmembrane region" description="Helical" evidence="6">
    <location>
        <begin position="401"/>
        <end position="425"/>
    </location>
</feature>
<comment type="subcellular location">
    <subcellularLocation>
        <location evidence="1">Cell membrane</location>
        <topology evidence="1">Multi-pass membrane protein</topology>
    </subcellularLocation>
</comment>
<keyword evidence="2" id="KW-1003">Cell membrane</keyword>
<dbReference type="PROSITE" id="PS50156">
    <property type="entry name" value="SSD"/>
    <property type="match status" value="1"/>
</dbReference>
<name>A0A1M7U4A0_9BRAD</name>
<accession>A0A1M7U4A0</accession>
<dbReference type="Proteomes" id="UP000184096">
    <property type="component" value="Chromosome I"/>
</dbReference>
<keyword evidence="4 6" id="KW-1133">Transmembrane helix</keyword>
<feature type="transmembrane region" description="Helical" evidence="6">
    <location>
        <begin position="273"/>
        <end position="292"/>
    </location>
</feature>
<dbReference type="InterPro" id="IPR004869">
    <property type="entry name" value="MMPL_dom"/>
</dbReference>
<feature type="transmembrane region" description="Helical" evidence="6">
    <location>
        <begin position="370"/>
        <end position="389"/>
    </location>
</feature>
<dbReference type="EMBL" id="LT670849">
    <property type="protein sequence ID" value="SHN77798.1"/>
    <property type="molecule type" value="Genomic_DNA"/>
</dbReference>
<dbReference type="SUPFAM" id="SSF82866">
    <property type="entry name" value="Multidrug efflux transporter AcrB transmembrane domain"/>
    <property type="match status" value="2"/>
</dbReference>
<reference evidence="9" key="1">
    <citation type="submission" date="2016-11" db="EMBL/GenBank/DDBJ databases">
        <authorList>
            <person name="Varghese N."/>
            <person name="Submissions S."/>
        </authorList>
    </citation>
    <scope>NUCLEOTIDE SEQUENCE [LARGE SCALE GENOMIC DNA]</scope>
    <source>
        <strain evidence="9">GAS401</strain>
    </source>
</reference>
<dbReference type="Pfam" id="PF03176">
    <property type="entry name" value="MMPL"/>
    <property type="match status" value="2"/>
</dbReference>
<feature type="transmembrane region" description="Helical" evidence="6">
    <location>
        <begin position="299"/>
        <end position="322"/>
    </location>
</feature>
<dbReference type="Gene3D" id="1.20.1640.10">
    <property type="entry name" value="Multidrug efflux transporter AcrB transmembrane domain"/>
    <property type="match status" value="2"/>
</dbReference>
<dbReference type="NCBIfam" id="TIGR03480">
    <property type="entry name" value="HpnN"/>
    <property type="match status" value="1"/>
</dbReference>
<keyword evidence="9" id="KW-1185">Reference proteome</keyword>
<feature type="transmembrane region" description="Helical" evidence="6">
    <location>
        <begin position="451"/>
        <end position="473"/>
    </location>
</feature>
<dbReference type="RefSeq" id="WP_072819494.1">
    <property type="nucleotide sequence ID" value="NZ_LT670849.1"/>
</dbReference>
<dbReference type="GO" id="GO:0005886">
    <property type="term" value="C:plasma membrane"/>
    <property type="evidence" value="ECO:0007669"/>
    <property type="project" value="UniProtKB-SubCell"/>
</dbReference>
<protein>
    <recommendedName>
        <fullName evidence="7">SSD domain-containing protein</fullName>
    </recommendedName>
</protein>
<dbReference type="PANTHER" id="PTHR33406:SF13">
    <property type="entry name" value="MEMBRANE PROTEIN YDFJ"/>
    <property type="match status" value="1"/>
</dbReference>
<organism evidence="8 9">
    <name type="scientific">Bradyrhizobium erythrophlei</name>
    <dbReference type="NCBI Taxonomy" id="1437360"/>
    <lineage>
        <taxon>Bacteria</taxon>
        <taxon>Pseudomonadati</taxon>
        <taxon>Pseudomonadota</taxon>
        <taxon>Alphaproteobacteria</taxon>
        <taxon>Hyphomicrobiales</taxon>
        <taxon>Nitrobacteraceae</taxon>
        <taxon>Bradyrhizobium</taxon>
    </lineage>
</organism>
<evidence type="ECO:0000259" key="7">
    <source>
        <dbReference type="PROSITE" id="PS50156"/>
    </source>
</evidence>
<evidence type="ECO:0000256" key="1">
    <source>
        <dbReference type="ARBA" id="ARBA00004651"/>
    </source>
</evidence>
<sequence>MLIAAIVAIVDFCVERRWWLFAAGILLVTGAASYDLGHFSITTNTESLISQDLPWHQRQATFSKAFPNKGISVVVKAATAENAERATEALERELAKRPDLFRSVSAPGGGEFFQHNGLLYQPLTDIKRSIGGLSEAQVLITTLATDPSLRGAMKALSLAADGVQGGELKLDELVWPLSLAAGTLNDVLAGKPATFSWQELVRGSRPQVEQLRHFIEVQPVLNFAALQPGRVATDGILRSASDLKLGERFGATVELTGPVPMNDEQFSVIRKSALRDTLAALLGALIILWLALRSWKIVTAVFFSLIVGLSVTAALGIALVGAFNLISIAFFVLFVGLGVDFGIQFSVRYRSERHEHQDLREALRSAAGKVGGPLALAAAATAVAFFSFLPTNYKGLFELGLIAGCGMLIAFACSLTFVPAMLAILRPPGEPVSMGFSSLAPLDDFLQRHRIVVIAATIGVVLACSPLLLHLPFDFNPINLENPNAPSVVTYRELQGNSETSASDAEVLAPNLENADAIAHRLATLPEVSRALTLSNFIPGDQDEKLAAIHFAAPRLSAALDASRQPAPSDQDTVAAIRKTAADLSRVTGVKKGPGADAARHVSGLLTRLAESDVVMRNKAEATIIPSLVYDLVRLRDSLEPRAVTIKALPSDLVRDWISPDGKARVQILPKGDPNDDDVLRKFATSVLAAESSATGPAISLYESGRTVIAAFFEAGGIALAAITVLLFIALRRVTDVLLTLIPLLLAGAVTLEVCVLTGTSMNFANIIALPLLLGVGVAFKIYYILAWRAGNTGLLQSSLTRAVIFSAMTNAVAFGSMWLSSYPGLSSMGRMMALALVCTMAAAVLFQPVLMGRPRQARTVAPPTPLPIPDAAE</sequence>
<feature type="transmembrane region" description="Helical" evidence="6">
    <location>
        <begin position="800"/>
        <end position="820"/>
    </location>
</feature>
<dbReference type="InterPro" id="IPR050545">
    <property type="entry name" value="Mycobact_MmpL"/>
</dbReference>
<feature type="transmembrane region" description="Helical" evidence="6">
    <location>
        <begin position="832"/>
        <end position="851"/>
    </location>
</feature>
<evidence type="ECO:0000313" key="9">
    <source>
        <dbReference type="Proteomes" id="UP000184096"/>
    </source>
</evidence>
<evidence type="ECO:0000256" key="6">
    <source>
        <dbReference type="SAM" id="Phobius"/>
    </source>
</evidence>
<evidence type="ECO:0000313" key="8">
    <source>
        <dbReference type="EMBL" id="SHN77798.1"/>
    </source>
</evidence>
<keyword evidence="5 6" id="KW-0472">Membrane</keyword>
<dbReference type="PANTHER" id="PTHR33406">
    <property type="entry name" value="MEMBRANE PROTEIN MJ1562-RELATED"/>
    <property type="match status" value="1"/>
</dbReference>
<feature type="transmembrane region" description="Helical" evidence="6">
    <location>
        <begin position="328"/>
        <end position="349"/>
    </location>
</feature>